<sequence length="532" mass="60287">MKHILIFVVSFLTLAECYKILIYNPKFGISHVNFMGKIADILAQGGHDVVIYQPVLNENITFSGSKHKSIRYYNKPRNFSVAPDFTMSRFQSILWQEQSFMKMKDQQKLMFEMKFSFCRDVINDEKNLAALRKENFDLGISEIFESCGFGVFYAIGLKKYIVAHGGGHSSLMMDLLGLQIPFSYAPAMFGESTDQMSYFERVKNLPAVVFELSVAKKMFTEATDLSVREKYPDFDLNGFMKNSAFIYVNSDEFVDYTLPTTSKLIYIGGMGKQQSKPLNEEYQKIFDNAKQGVILLSFGSVVRSSDMTLEIKQAFIHAFAEFPDINFLWKYEEDDNITAGYKNIFTGKWLPQPDILDQDKLLAFISHGGMNSVSEGATKGVPMICIPVFADQGHNAQLLVRRGTALVLNKMKLTKENIVKAIKQIISDKSYKTNAKLLSRMVKSKPMSADERILKFAEFAAQFGDSGALQTQGRHMNAFQLYSLDVVLLFVVGLILALIIITWVVKKSWCLAKKFICTKPKNNADSKAKKRD</sequence>
<protein>
    <submittedName>
        <fullName evidence="2">UDP-glucuronosyltransferase</fullName>
    </submittedName>
</protein>
<evidence type="ECO:0000313" key="1">
    <source>
        <dbReference type="Proteomes" id="UP000887576"/>
    </source>
</evidence>
<dbReference type="Proteomes" id="UP000887576">
    <property type="component" value="Unplaced"/>
</dbReference>
<dbReference type="WBParaSite" id="JU765_v2.g3756.t1">
    <property type="protein sequence ID" value="JU765_v2.g3756.t1"/>
    <property type="gene ID" value="JU765_v2.g3756"/>
</dbReference>
<proteinExistence type="predicted"/>
<organism evidence="1 2">
    <name type="scientific">Panagrolaimus sp. JU765</name>
    <dbReference type="NCBI Taxonomy" id="591449"/>
    <lineage>
        <taxon>Eukaryota</taxon>
        <taxon>Metazoa</taxon>
        <taxon>Ecdysozoa</taxon>
        <taxon>Nematoda</taxon>
        <taxon>Chromadorea</taxon>
        <taxon>Rhabditida</taxon>
        <taxon>Tylenchina</taxon>
        <taxon>Panagrolaimomorpha</taxon>
        <taxon>Panagrolaimoidea</taxon>
        <taxon>Panagrolaimidae</taxon>
        <taxon>Panagrolaimus</taxon>
    </lineage>
</organism>
<accession>A0AC34R6N1</accession>
<evidence type="ECO:0000313" key="2">
    <source>
        <dbReference type="WBParaSite" id="JU765_v2.g3756.t1"/>
    </source>
</evidence>
<name>A0AC34R6N1_9BILA</name>
<reference evidence="2" key="1">
    <citation type="submission" date="2022-11" db="UniProtKB">
        <authorList>
            <consortium name="WormBaseParasite"/>
        </authorList>
    </citation>
    <scope>IDENTIFICATION</scope>
</reference>